<organism evidence="3 4">
    <name type="scientific">Aristolochia fimbriata</name>
    <name type="common">White veined hardy Dutchman's pipe vine</name>
    <dbReference type="NCBI Taxonomy" id="158543"/>
    <lineage>
        <taxon>Eukaryota</taxon>
        <taxon>Viridiplantae</taxon>
        <taxon>Streptophyta</taxon>
        <taxon>Embryophyta</taxon>
        <taxon>Tracheophyta</taxon>
        <taxon>Spermatophyta</taxon>
        <taxon>Magnoliopsida</taxon>
        <taxon>Magnoliidae</taxon>
        <taxon>Piperales</taxon>
        <taxon>Aristolochiaceae</taxon>
        <taxon>Aristolochia</taxon>
    </lineage>
</organism>
<evidence type="ECO:0000313" key="4">
    <source>
        <dbReference type="Proteomes" id="UP000825729"/>
    </source>
</evidence>
<dbReference type="Proteomes" id="UP000825729">
    <property type="component" value="Unassembled WGS sequence"/>
</dbReference>
<protein>
    <submittedName>
        <fullName evidence="3">Uncharacterized protein</fullName>
    </submittedName>
</protein>
<evidence type="ECO:0000256" key="1">
    <source>
        <dbReference type="SAM" id="MobiDB-lite"/>
    </source>
</evidence>
<feature type="transmembrane region" description="Helical" evidence="2">
    <location>
        <begin position="288"/>
        <end position="309"/>
    </location>
</feature>
<evidence type="ECO:0000313" key="3">
    <source>
        <dbReference type="EMBL" id="KAG9444757.1"/>
    </source>
</evidence>
<keyword evidence="2" id="KW-0472">Membrane</keyword>
<name>A0AAV7E7D3_ARIFI</name>
<keyword evidence="2" id="KW-0812">Transmembrane</keyword>
<keyword evidence="4" id="KW-1185">Reference proteome</keyword>
<feature type="compositionally biased region" description="Basic and acidic residues" evidence="1">
    <location>
        <begin position="130"/>
        <end position="140"/>
    </location>
</feature>
<accession>A0AAV7E7D3</accession>
<evidence type="ECO:0000256" key="2">
    <source>
        <dbReference type="SAM" id="Phobius"/>
    </source>
</evidence>
<sequence>MWKRRGYQVRLLEPETPAEEELLVAPHQSNARCNHEESEHLKERISHLEAELANFRSTADERFKEMEARFVSTLTMHPLSSNVNVEIHGHGDREDHSWGNSGGIGVPEDVSVDVAEKCPERWETSVVDERTNNEREKVTGEDEGNNNPILSSIVRGVKEQRRKRKDGPQLKPPFATFERKKVKTVIGPTRVENIFFRIDIYLEFACDEKTDFSAMSWEATTQTNNEKEVYASSLKGSSLSGKEVVYAHLVKIQKREMKMLICASVENLETANMLSDSRTRVLNNRVDIFVALVMECWSLVFIVFIHVMLNMMCWNLKNKTRIAKSNNVFKGSRAARIKWSKMMRDQKRAAVLKEKRTTGGSSSPPRVIVSV</sequence>
<gene>
    <name evidence="3" type="ORF">H6P81_016097</name>
</gene>
<keyword evidence="2" id="KW-1133">Transmembrane helix</keyword>
<reference evidence="3 4" key="1">
    <citation type="submission" date="2021-07" db="EMBL/GenBank/DDBJ databases">
        <title>The Aristolochia fimbriata genome: insights into angiosperm evolution, floral development and chemical biosynthesis.</title>
        <authorList>
            <person name="Jiao Y."/>
        </authorList>
    </citation>
    <scope>NUCLEOTIDE SEQUENCE [LARGE SCALE GENOMIC DNA]</scope>
    <source>
        <strain evidence="3">IBCAS-2021</strain>
        <tissue evidence="3">Leaf</tissue>
    </source>
</reference>
<feature type="region of interest" description="Disordered" evidence="1">
    <location>
        <begin position="352"/>
        <end position="371"/>
    </location>
</feature>
<feature type="region of interest" description="Disordered" evidence="1">
    <location>
        <begin position="130"/>
        <end position="151"/>
    </location>
</feature>
<comment type="caution">
    <text evidence="3">The sequence shown here is derived from an EMBL/GenBank/DDBJ whole genome shotgun (WGS) entry which is preliminary data.</text>
</comment>
<dbReference type="EMBL" id="JAINDJ010000006">
    <property type="protein sequence ID" value="KAG9444757.1"/>
    <property type="molecule type" value="Genomic_DNA"/>
</dbReference>
<proteinExistence type="predicted"/>
<dbReference type="AlphaFoldDB" id="A0AAV7E7D3"/>